<proteinExistence type="predicted"/>
<evidence type="ECO:0000313" key="1">
    <source>
        <dbReference type="Proteomes" id="UP000887572"/>
    </source>
</evidence>
<sequence>MSFDIIDDEKLAKNYVQILIDTVHLAAEPLNAIRYELLEQHTINLIRLNQSKNAFSEFLKNSLTEEKGAMHKLNKFYIDQNVQMALKCFEKYPDIQRMCRAELSFDQITQLEIKNYIRYFDYKTDELMWMKAELLLSMLAYYKLFLKHSKIDIQATTEYMATAENTMDSVADQNNVEDIRFLSEKEIFILHMAKNKLFQEEIIVYEESKEPIKRFLLETHNHVLNVLLENDEFIDKLKDIYIDRERLSNIIPQNSKTFKLLIAGSLDDVPTEKDIEAFNLTKIYEDIMIDKKSEFDKDRLTIEASYFYYKILLKDLLSMLTPLKSMKNPKFMRMVIEVEVENAKLEDFLSKLNKNDGKPIKICYLKSFTSSIIENRAMILENATWKDLLIERNYLNNKEIMRDSPNSHIKWMKPETAKSSNF</sequence>
<dbReference type="AlphaFoldDB" id="A0A914H4T8"/>
<protein>
    <submittedName>
        <fullName evidence="2">Uncharacterized protein</fullName>
    </submittedName>
</protein>
<keyword evidence="1" id="KW-1185">Reference proteome</keyword>
<evidence type="ECO:0000313" key="2">
    <source>
        <dbReference type="WBParaSite" id="Gr19_v10_g13994.t1"/>
    </source>
</evidence>
<dbReference type="WBParaSite" id="Gr19_v10_g13994.t1">
    <property type="protein sequence ID" value="Gr19_v10_g13994.t1"/>
    <property type="gene ID" value="Gr19_v10_g13994"/>
</dbReference>
<organism evidence="1 2">
    <name type="scientific">Globodera rostochiensis</name>
    <name type="common">Golden nematode worm</name>
    <name type="synonym">Heterodera rostochiensis</name>
    <dbReference type="NCBI Taxonomy" id="31243"/>
    <lineage>
        <taxon>Eukaryota</taxon>
        <taxon>Metazoa</taxon>
        <taxon>Ecdysozoa</taxon>
        <taxon>Nematoda</taxon>
        <taxon>Chromadorea</taxon>
        <taxon>Rhabditida</taxon>
        <taxon>Tylenchina</taxon>
        <taxon>Tylenchomorpha</taxon>
        <taxon>Tylenchoidea</taxon>
        <taxon>Heteroderidae</taxon>
        <taxon>Heteroderinae</taxon>
        <taxon>Globodera</taxon>
    </lineage>
</organism>
<accession>A0A914H4T8</accession>
<dbReference type="Proteomes" id="UP000887572">
    <property type="component" value="Unplaced"/>
</dbReference>
<reference evidence="2" key="1">
    <citation type="submission" date="2022-11" db="UniProtKB">
        <authorList>
            <consortium name="WormBaseParasite"/>
        </authorList>
    </citation>
    <scope>IDENTIFICATION</scope>
</reference>
<name>A0A914H4T8_GLORO</name>